<dbReference type="GO" id="GO:0005886">
    <property type="term" value="C:plasma membrane"/>
    <property type="evidence" value="ECO:0007669"/>
    <property type="project" value="UniProtKB-SubCell"/>
</dbReference>
<dbReference type="GO" id="GO:0022857">
    <property type="term" value="F:transmembrane transporter activity"/>
    <property type="evidence" value="ECO:0007669"/>
    <property type="project" value="InterPro"/>
</dbReference>
<keyword evidence="3 7" id="KW-0812">Transmembrane</keyword>
<keyword evidence="5 7" id="KW-0472">Membrane</keyword>
<dbReference type="CDD" id="cd06580">
    <property type="entry name" value="TM_PBP1_transp_TpRbsC_like"/>
    <property type="match status" value="1"/>
</dbReference>
<feature type="transmembrane region" description="Helical" evidence="7">
    <location>
        <begin position="42"/>
        <end position="62"/>
    </location>
</feature>
<comment type="subcellular location">
    <subcellularLocation>
        <location evidence="1">Cell membrane</location>
        <topology evidence="1">Multi-pass membrane protein</topology>
    </subcellularLocation>
</comment>
<protein>
    <submittedName>
        <fullName evidence="8">Inner-membrane translocator</fullName>
    </submittedName>
</protein>
<reference evidence="8 9" key="1">
    <citation type="journal article" date="2009" name="Stand. Genomic Sci.">
        <title>Complete genome sequence of Jonesia denitrificans type strain (Prevot 55134).</title>
        <authorList>
            <person name="Pukall R."/>
            <person name="Gehrich-Schroter G."/>
            <person name="Lapidus A."/>
            <person name="Nolan M."/>
            <person name="Glavina Del Rio T."/>
            <person name="Lucas S."/>
            <person name="Chen F."/>
            <person name="Tice H."/>
            <person name="Pitluck S."/>
            <person name="Cheng J.F."/>
            <person name="Copeland A."/>
            <person name="Saunders E."/>
            <person name="Brettin T."/>
            <person name="Detter J.C."/>
            <person name="Bruce D."/>
            <person name="Goodwin L."/>
            <person name="Pati A."/>
            <person name="Ivanova N."/>
            <person name="Mavromatis K."/>
            <person name="Ovchinnikova G."/>
            <person name="Chen A."/>
            <person name="Palaniappan K."/>
            <person name="Land M."/>
            <person name="Hauser L."/>
            <person name="Chang Y.J."/>
            <person name="Jeffries C.D."/>
            <person name="Chain P."/>
            <person name="Goker M."/>
            <person name="Bristow J."/>
            <person name="Eisen J.A."/>
            <person name="Markowitz V."/>
            <person name="Hugenholtz P."/>
            <person name="Kyrpides N.C."/>
            <person name="Klenk H.P."/>
            <person name="Han C."/>
        </authorList>
    </citation>
    <scope>NUCLEOTIDE SEQUENCE [LARGE SCALE GENOMIC DNA]</scope>
    <source>
        <strain evidence="9">ATCC 14870 / DSM 20603 / BCRC 15368 / CIP 55.134 / JCM 11481 / NBRC 15587 / NCTC 10816 / Prevot 55134</strain>
    </source>
</reference>
<evidence type="ECO:0000256" key="1">
    <source>
        <dbReference type="ARBA" id="ARBA00004651"/>
    </source>
</evidence>
<evidence type="ECO:0000313" key="9">
    <source>
        <dbReference type="Proteomes" id="UP000000628"/>
    </source>
</evidence>
<feature type="transmembrane region" description="Helical" evidence="7">
    <location>
        <begin position="149"/>
        <end position="166"/>
    </location>
</feature>
<feature type="transmembrane region" description="Helical" evidence="7">
    <location>
        <begin position="301"/>
        <end position="322"/>
    </location>
</feature>
<accession>C7R2B7</accession>
<feature type="transmembrane region" description="Helical" evidence="7">
    <location>
        <begin position="384"/>
        <end position="403"/>
    </location>
</feature>
<dbReference type="InterPro" id="IPR001851">
    <property type="entry name" value="ABC_transp_permease"/>
</dbReference>
<keyword evidence="4 7" id="KW-1133">Transmembrane helix</keyword>
<gene>
    <name evidence="8" type="ordered locus">Jden_0826</name>
</gene>
<organism evidence="8 9">
    <name type="scientific">Jonesia denitrificans (strain ATCC 14870 / DSM 20603 / BCRC 15368 / CIP 55.134 / JCM 11481 / NBRC 15587 / NCTC 10816 / Prevot 55134)</name>
    <name type="common">Listeria denitrificans</name>
    <dbReference type="NCBI Taxonomy" id="471856"/>
    <lineage>
        <taxon>Bacteria</taxon>
        <taxon>Bacillati</taxon>
        <taxon>Actinomycetota</taxon>
        <taxon>Actinomycetes</taxon>
        <taxon>Micrococcales</taxon>
        <taxon>Jonesiaceae</taxon>
        <taxon>Jonesia</taxon>
    </lineage>
</organism>
<feature type="transmembrane region" description="Helical" evidence="7">
    <location>
        <begin position="252"/>
        <end position="272"/>
    </location>
</feature>
<evidence type="ECO:0000256" key="7">
    <source>
        <dbReference type="SAM" id="Phobius"/>
    </source>
</evidence>
<evidence type="ECO:0000256" key="2">
    <source>
        <dbReference type="ARBA" id="ARBA00022475"/>
    </source>
</evidence>
<keyword evidence="2" id="KW-1003">Cell membrane</keyword>
<dbReference type="STRING" id="471856.Jden_0826"/>
<dbReference type="KEGG" id="jde:Jden_0826"/>
<evidence type="ECO:0000256" key="6">
    <source>
        <dbReference type="SAM" id="MobiDB-lite"/>
    </source>
</evidence>
<dbReference type="PANTHER" id="PTHR47089">
    <property type="entry name" value="ABC TRANSPORTER, PERMEASE PROTEIN"/>
    <property type="match status" value="1"/>
</dbReference>
<proteinExistence type="predicted"/>
<evidence type="ECO:0000256" key="3">
    <source>
        <dbReference type="ARBA" id="ARBA00022692"/>
    </source>
</evidence>
<dbReference type="AlphaFoldDB" id="C7R2B7"/>
<keyword evidence="9" id="KW-1185">Reference proteome</keyword>
<feature type="transmembrane region" description="Helical" evidence="7">
    <location>
        <begin position="116"/>
        <end position="137"/>
    </location>
</feature>
<evidence type="ECO:0000313" key="8">
    <source>
        <dbReference type="EMBL" id="ACV08488.1"/>
    </source>
</evidence>
<feature type="transmembrane region" description="Helical" evidence="7">
    <location>
        <begin position="172"/>
        <end position="193"/>
    </location>
</feature>
<evidence type="ECO:0000256" key="5">
    <source>
        <dbReference type="ARBA" id="ARBA00023136"/>
    </source>
</evidence>
<name>C7R2B7_JONDD</name>
<feature type="region of interest" description="Disordered" evidence="6">
    <location>
        <begin position="1"/>
        <end position="28"/>
    </location>
</feature>
<dbReference type="Pfam" id="PF02653">
    <property type="entry name" value="BPD_transp_2"/>
    <property type="match status" value="1"/>
</dbReference>
<evidence type="ECO:0000256" key="4">
    <source>
        <dbReference type="ARBA" id="ARBA00022989"/>
    </source>
</evidence>
<feature type="transmembrane region" description="Helical" evidence="7">
    <location>
        <begin position="202"/>
        <end position="220"/>
    </location>
</feature>
<dbReference type="eggNOG" id="COG4603">
    <property type="taxonomic scope" value="Bacteria"/>
</dbReference>
<dbReference type="EMBL" id="CP001706">
    <property type="protein sequence ID" value="ACV08488.1"/>
    <property type="molecule type" value="Genomic_DNA"/>
</dbReference>
<dbReference type="HOGENOM" id="CLU_040769_0_2_11"/>
<dbReference type="RefSeq" id="WP_015771116.1">
    <property type="nucleotide sequence ID" value="NC_013174.1"/>
</dbReference>
<dbReference type="Proteomes" id="UP000000628">
    <property type="component" value="Chromosome"/>
</dbReference>
<feature type="compositionally biased region" description="Polar residues" evidence="6">
    <location>
        <begin position="1"/>
        <end position="12"/>
    </location>
</feature>
<sequence>MSVESPDTSAQAPKSDPTPINKPHNPPSRWGTVARDIVSSNASVVVFAVIAALLMAAVLVAAANAEVQRTAGYIFARPTDFFTAVWDSVSGAYWSLFRGSIYDPEAPTFLRQIKPITETLTAATPLIFAGLGLGIGFRSGMFNIGAQGQVILGATISAFIGFTFQLPVGLHLLVAVLGGVLGGAVWAGIAGYLKAQFGANEVIVTIMLNSIAGFLMSYLLTTDLFKREGSNNPISQRIDSDAMFPQFLGSEFRLHLGFVLALVVAWGVWWLLERSTLGFKFRAVGLNADAARTAGIKVNRIYLYVMLVAGGLAGLGGVSQTLGTEGVLQEGVAGSIGFDAITVALLGRSRPMGIVGAAILFGALRAGSPLMQTASNTPVDIVQVVQALVVLLIAAPPLVRAIFRLPAPRKEGAA</sequence>
<dbReference type="PANTHER" id="PTHR47089:SF1">
    <property type="entry name" value="GUANOSINE ABC TRANSPORTER PERMEASE PROTEIN NUPP"/>
    <property type="match status" value="1"/>
</dbReference>